<evidence type="ECO:0000259" key="3">
    <source>
        <dbReference type="PROSITE" id="PS50835"/>
    </source>
</evidence>
<evidence type="ECO:0000256" key="2">
    <source>
        <dbReference type="SAM" id="SignalP"/>
    </source>
</evidence>
<feature type="transmembrane region" description="Helical" evidence="1">
    <location>
        <begin position="118"/>
        <end position="145"/>
    </location>
</feature>
<dbReference type="Proteomes" id="UP001153269">
    <property type="component" value="Unassembled WGS sequence"/>
</dbReference>
<evidence type="ECO:0000313" key="4">
    <source>
        <dbReference type="EMBL" id="CAB1414813.1"/>
    </source>
</evidence>
<accession>A0A9N7Y6U3</accession>
<dbReference type="SMART" id="SM00409">
    <property type="entry name" value="IG"/>
    <property type="match status" value="1"/>
</dbReference>
<dbReference type="InterPro" id="IPR007110">
    <property type="entry name" value="Ig-like_dom"/>
</dbReference>
<name>A0A9N7Y6U3_PLEPL</name>
<dbReference type="SUPFAM" id="SSF48726">
    <property type="entry name" value="Immunoglobulin"/>
    <property type="match status" value="1"/>
</dbReference>
<feature type="signal peptide" evidence="2">
    <location>
        <begin position="1"/>
        <end position="18"/>
    </location>
</feature>
<dbReference type="InterPro" id="IPR036179">
    <property type="entry name" value="Ig-like_dom_sf"/>
</dbReference>
<evidence type="ECO:0000256" key="1">
    <source>
        <dbReference type="SAM" id="Phobius"/>
    </source>
</evidence>
<reference evidence="4" key="1">
    <citation type="submission" date="2020-03" db="EMBL/GenBank/DDBJ databases">
        <authorList>
            <person name="Weist P."/>
        </authorList>
    </citation>
    <scope>NUCLEOTIDE SEQUENCE</scope>
</reference>
<protein>
    <recommendedName>
        <fullName evidence="3">Ig-like domain-containing protein</fullName>
    </recommendedName>
</protein>
<feature type="chain" id="PRO_5040318558" description="Ig-like domain-containing protein" evidence="2">
    <location>
        <begin position="19"/>
        <end position="159"/>
    </location>
</feature>
<proteinExistence type="predicted"/>
<evidence type="ECO:0000313" key="5">
    <source>
        <dbReference type="Proteomes" id="UP001153269"/>
    </source>
</evidence>
<keyword evidence="1" id="KW-0472">Membrane</keyword>
<sequence length="159" mass="17684">MPMLAFFIELLLVHYTTQSSAGIQAVCGGDVSLPCRYEDIESINFISVTWYKVNFGDKYSLMLRNVTPEDSGNYDCYIAANIGGTNRNSYVYLTVQDCVTPTTSSPPPNAQVKELSNLWSILGFVTVGLVKVILSIISIWVIGVITSRRSKRRERSGFL</sequence>
<dbReference type="AlphaFoldDB" id="A0A9N7Y6U3"/>
<keyword evidence="1" id="KW-1133">Transmembrane helix</keyword>
<dbReference type="PROSITE" id="PS50835">
    <property type="entry name" value="IG_LIKE"/>
    <property type="match status" value="1"/>
</dbReference>
<gene>
    <name evidence="4" type="ORF">PLEPLA_LOCUS2525</name>
</gene>
<organism evidence="4 5">
    <name type="scientific">Pleuronectes platessa</name>
    <name type="common">European plaice</name>
    <dbReference type="NCBI Taxonomy" id="8262"/>
    <lineage>
        <taxon>Eukaryota</taxon>
        <taxon>Metazoa</taxon>
        <taxon>Chordata</taxon>
        <taxon>Craniata</taxon>
        <taxon>Vertebrata</taxon>
        <taxon>Euteleostomi</taxon>
        <taxon>Actinopterygii</taxon>
        <taxon>Neopterygii</taxon>
        <taxon>Teleostei</taxon>
        <taxon>Neoteleostei</taxon>
        <taxon>Acanthomorphata</taxon>
        <taxon>Carangaria</taxon>
        <taxon>Pleuronectiformes</taxon>
        <taxon>Pleuronectoidei</taxon>
        <taxon>Pleuronectidae</taxon>
        <taxon>Pleuronectes</taxon>
    </lineage>
</organism>
<dbReference type="Gene3D" id="2.60.40.10">
    <property type="entry name" value="Immunoglobulins"/>
    <property type="match status" value="2"/>
</dbReference>
<dbReference type="InterPro" id="IPR003599">
    <property type="entry name" value="Ig_sub"/>
</dbReference>
<dbReference type="PANTHER" id="PTHR15193">
    <property type="entry name" value="CD83 ANTIGEN"/>
    <property type="match status" value="1"/>
</dbReference>
<keyword evidence="1" id="KW-0812">Transmembrane</keyword>
<feature type="domain" description="Ig-like" evidence="3">
    <location>
        <begin position="2"/>
        <end position="94"/>
    </location>
</feature>
<dbReference type="EMBL" id="CADEAL010000125">
    <property type="protein sequence ID" value="CAB1414813.1"/>
    <property type="molecule type" value="Genomic_DNA"/>
</dbReference>
<dbReference type="InterPro" id="IPR013783">
    <property type="entry name" value="Ig-like_fold"/>
</dbReference>
<keyword evidence="5" id="KW-1185">Reference proteome</keyword>
<comment type="caution">
    <text evidence="4">The sequence shown here is derived from an EMBL/GenBank/DDBJ whole genome shotgun (WGS) entry which is preliminary data.</text>
</comment>
<keyword evidence="2" id="KW-0732">Signal</keyword>
<dbReference type="PANTHER" id="PTHR15193:SF2">
    <property type="match status" value="1"/>
</dbReference>